<dbReference type="SUPFAM" id="SSF49464">
    <property type="entry name" value="Carboxypeptidase regulatory domain-like"/>
    <property type="match status" value="1"/>
</dbReference>
<dbReference type="Pfam" id="PF13620">
    <property type="entry name" value="CarboxypepD_reg"/>
    <property type="match status" value="1"/>
</dbReference>
<dbReference type="InterPro" id="IPR041700">
    <property type="entry name" value="OMP_b-brl_3"/>
</dbReference>
<protein>
    <recommendedName>
        <fullName evidence="2">Outer membrane protein beta-barrel domain-containing protein</fullName>
    </recommendedName>
</protein>
<dbReference type="EMBL" id="DNWC01000166">
    <property type="protein sequence ID" value="HBJ09959.1"/>
    <property type="molecule type" value="Genomic_DNA"/>
</dbReference>
<dbReference type="InterPro" id="IPR008969">
    <property type="entry name" value="CarboxyPept-like_regulatory"/>
</dbReference>
<organism evidence="3 4">
    <name type="scientific">Coprobacter fastidiosus</name>
    <dbReference type="NCBI Taxonomy" id="1099853"/>
    <lineage>
        <taxon>Bacteria</taxon>
        <taxon>Pseudomonadati</taxon>
        <taxon>Bacteroidota</taxon>
        <taxon>Bacteroidia</taxon>
        <taxon>Bacteroidales</taxon>
        <taxon>Barnesiellaceae</taxon>
        <taxon>Coprobacter</taxon>
    </lineage>
</organism>
<name>A0A354M620_9BACT</name>
<sequence length="916" mass="105885">MTRTCHYIEYWIISFFLLIPFSAFSEDAEVKGTLFDASLKIPVEMATVRLSRLPDSTFISGTASDKDGLFKLSGLVPGKYFIHITYLGYQSVYKNIEIKALSDRVDLGRLVLYSADTQLKEAVVVGKQPGVMVNNDTLEYSPTAFRTTKNAVIEDLLKKLPGVEIDEEGKILVNGQEITQVMVDGKEFFGNDPKVATKNLPVDMIERLQVVEKKSDMEELTGIDDGNRQYIINLKVKRDKKRGVFGTALAGGGTQEKYEANALVNKFSKETQLTVLGGSNNTNNMGFSDMLKGIPSQVAAQASQAARTGRGIMRTHMGGVNYADRYLDGKMKLNGNIFVANFNQDESRSLYRENFQTSGFNTLHRNQWNNNKSTQFRTNWKWEYQIDKKNRLYFRPNIVWGDGNRKEWADYKTLKGDTMLLDSSYVDYWAKEKNYYLQGTLSYGHNFDKRGRNFSVDISGTRSNTNINSDSRTDKWKFKNGTEMQNPEPTYQLMNRDISRNDYRVRFYYTEPLSPTWQINVSYQFQRNNSEEDRRTESMDREMGEFELSPNQTNRSDNIFYIHRIEAGIRKFWKKINLRIGATLEPTDMRSSSFRADTLFYTIANKSFNIAPYVNFVCPFSKERILRVDVWGNSQQPSPSQLQPIVDDANPNHLRVGNPDLKQSFTTRFRLRYNDYNKVTQRTIVLNMGMNFKQNSIANRTEYIEEGVQKTMPINVNGVCDGYFNFMYSMPLNPYFRLSSYTTGNYSRGISFLSDKDLLGEKSISNEMRLQERLRVTYTNEWLEVGIKSLIRYNTAKYSLQSNMNVNAFDISNGGNIEIRFPRDITLLLDYDYNFKTGYTDGFDRPQHLLGAQFNVSVFKKKQGTISLKGFDLLNQRISVSRIVRSNYIEDIAYSTQPRYFMLQFSYRFNYFARQK</sequence>
<dbReference type="SUPFAM" id="SSF56935">
    <property type="entry name" value="Porins"/>
    <property type="match status" value="1"/>
</dbReference>
<keyword evidence="1" id="KW-1133">Transmembrane helix</keyword>
<gene>
    <name evidence="3" type="ORF">DDY73_13260</name>
</gene>
<evidence type="ECO:0000313" key="3">
    <source>
        <dbReference type="EMBL" id="HBJ09959.1"/>
    </source>
</evidence>
<proteinExistence type="predicted"/>
<accession>A0A354M620</accession>
<dbReference type="AlphaFoldDB" id="A0A354M620"/>
<feature type="transmembrane region" description="Helical" evidence="1">
    <location>
        <begin position="7"/>
        <end position="24"/>
    </location>
</feature>
<dbReference type="Proteomes" id="UP000262954">
    <property type="component" value="Unassembled WGS sequence"/>
</dbReference>
<evidence type="ECO:0000259" key="2">
    <source>
        <dbReference type="Pfam" id="PF14905"/>
    </source>
</evidence>
<keyword evidence="1" id="KW-0812">Transmembrane</keyword>
<evidence type="ECO:0000256" key="1">
    <source>
        <dbReference type="SAM" id="Phobius"/>
    </source>
</evidence>
<comment type="caution">
    <text evidence="3">The sequence shown here is derived from an EMBL/GenBank/DDBJ whole genome shotgun (WGS) entry which is preliminary data.</text>
</comment>
<dbReference type="Gene3D" id="2.60.40.1120">
    <property type="entry name" value="Carboxypeptidase-like, regulatory domain"/>
    <property type="match status" value="1"/>
</dbReference>
<keyword evidence="1" id="KW-0472">Membrane</keyword>
<reference evidence="3 4" key="1">
    <citation type="journal article" date="2018" name="Nat. Biotechnol.">
        <title>A standardized bacterial taxonomy based on genome phylogeny substantially revises the tree of life.</title>
        <authorList>
            <person name="Parks D.H."/>
            <person name="Chuvochina M."/>
            <person name="Waite D.W."/>
            <person name="Rinke C."/>
            <person name="Skarshewski A."/>
            <person name="Chaumeil P.A."/>
            <person name="Hugenholtz P."/>
        </authorList>
    </citation>
    <scope>NUCLEOTIDE SEQUENCE [LARGE SCALE GENOMIC DNA]</scope>
    <source>
        <strain evidence="3">UBA11482</strain>
    </source>
</reference>
<evidence type="ECO:0000313" key="4">
    <source>
        <dbReference type="Proteomes" id="UP000262954"/>
    </source>
</evidence>
<dbReference type="Pfam" id="PF14905">
    <property type="entry name" value="OMP_b-brl_3"/>
    <property type="match status" value="1"/>
</dbReference>
<feature type="domain" description="Outer membrane protein beta-barrel" evidence="2">
    <location>
        <begin position="445"/>
        <end position="907"/>
    </location>
</feature>